<protein>
    <submittedName>
        <fullName evidence="1">Uncharacterized protein</fullName>
    </submittedName>
</protein>
<name>A0A3Q4N463_NEOBR</name>
<evidence type="ECO:0000313" key="1">
    <source>
        <dbReference type="Ensembl" id="ENSNBRP00000026499.1"/>
    </source>
</evidence>
<proteinExistence type="predicted"/>
<evidence type="ECO:0000313" key="2">
    <source>
        <dbReference type="Proteomes" id="UP000261580"/>
    </source>
</evidence>
<organism evidence="1 2">
    <name type="scientific">Neolamprologus brichardi</name>
    <name type="common">Fairy cichlid</name>
    <name type="synonym">Lamprologus brichardi</name>
    <dbReference type="NCBI Taxonomy" id="32507"/>
    <lineage>
        <taxon>Eukaryota</taxon>
        <taxon>Metazoa</taxon>
        <taxon>Chordata</taxon>
        <taxon>Craniata</taxon>
        <taxon>Vertebrata</taxon>
        <taxon>Euteleostomi</taxon>
        <taxon>Actinopterygii</taxon>
        <taxon>Neopterygii</taxon>
        <taxon>Teleostei</taxon>
        <taxon>Neoteleostei</taxon>
        <taxon>Acanthomorphata</taxon>
        <taxon>Ovalentaria</taxon>
        <taxon>Cichlomorphae</taxon>
        <taxon>Cichliformes</taxon>
        <taxon>Cichlidae</taxon>
        <taxon>African cichlids</taxon>
        <taxon>Pseudocrenilabrinae</taxon>
        <taxon>Lamprologini</taxon>
        <taxon>Neolamprologus</taxon>
    </lineage>
</organism>
<dbReference type="Proteomes" id="UP000261580">
    <property type="component" value="Unassembled WGS sequence"/>
</dbReference>
<dbReference type="AlphaFoldDB" id="A0A3Q4N463"/>
<reference evidence="1" key="1">
    <citation type="submission" date="2025-08" db="UniProtKB">
        <authorList>
            <consortium name="Ensembl"/>
        </authorList>
    </citation>
    <scope>IDENTIFICATION</scope>
</reference>
<keyword evidence="2" id="KW-1185">Reference proteome</keyword>
<accession>A0A3Q4N463</accession>
<sequence>VLESTMRRVLNNSGMYTAAHLQFAKDHVDKSEGCLNSVFGLNEKHYFPRKERITFLKHGGGSVMVWAWVKMQQLRDKT</sequence>
<dbReference type="Ensembl" id="ENSNBRT00000027199.1">
    <property type="protein sequence ID" value="ENSNBRP00000026499.1"/>
    <property type="gene ID" value="ENSNBRG00000020249.1"/>
</dbReference>
<reference evidence="1" key="2">
    <citation type="submission" date="2025-09" db="UniProtKB">
        <authorList>
            <consortium name="Ensembl"/>
        </authorList>
    </citation>
    <scope>IDENTIFICATION</scope>
</reference>